<dbReference type="GO" id="GO:0009251">
    <property type="term" value="P:glucan catabolic process"/>
    <property type="evidence" value="ECO:0007669"/>
    <property type="project" value="TreeGrafter"/>
</dbReference>
<reference evidence="3" key="1">
    <citation type="submission" date="2020-05" db="EMBL/GenBank/DDBJ databases">
        <title>Mycena genomes resolve the evolution of fungal bioluminescence.</title>
        <authorList>
            <person name="Tsai I.J."/>
        </authorList>
    </citation>
    <scope>NUCLEOTIDE SEQUENCE</scope>
    <source>
        <strain evidence="3">CCC161011</strain>
    </source>
</reference>
<dbReference type="InterPro" id="IPR050546">
    <property type="entry name" value="Glycosyl_Hydrlase_16"/>
</dbReference>
<keyword evidence="3" id="KW-0378">Hydrolase</keyword>
<dbReference type="OrthoDB" id="192832at2759"/>
<dbReference type="PANTHER" id="PTHR10963:SF24">
    <property type="entry name" value="GLYCOSIDASE C21B10.07-RELATED"/>
    <property type="match status" value="1"/>
</dbReference>
<dbReference type="Gene3D" id="2.60.120.200">
    <property type="match status" value="1"/>
</dbReference>
<dbReference type="EMBL" id="JACAZI010000004">
    <property type="protein sequence ID" value="KAF7361946.1"/>
    <property type="molecule type" value="Genomic_DNA"/>
</dbReference>
<feature type="chain" id="PRO_5034525739" evidence="1">
    <location>
        <begin position="17"/>
        <end position="328"/>
    </location>
</feature>
<dbReference type="AlphaFoldDB" id="A0A8H7D7S7"/>
<comment type="caution">
    <text evidence="3">The sequence shown here is derived from an EMBL/GenBank/DDBJ whole genome shotgun (WGS) entry which is preliminary data.</text>
</comment>
<gene>
    <name evidence="3" type="ORF">MVEN_00539600</name>
</gene>
<dbReference type="GO" id="GO:0004553">
    <property type="term" value="F:hydrolase activity, hydrolyzing O-glycosyl compounds"/>
    <property type="evidence" value="ECO:0007669"/>
    <property type="project" value="InterPro"/>
</dbReference>
<dbReference type="InterPro" id="IPR000757">
    <property type="entry name" value="Beta-glucanase-like"/>
</dbReference>
<evidence type="ECO:0000313" key="3">
    <source>
        <dbReference type="EMBL" id="KAF7361946.1"/>
    </source>
</evidence>
<dbReference type="PROSITE" id="PS51762">
    <property type="entry name" value="GH16_2"/>
    <property type="match status" value="1"/>
</dbReference>
<dbReference type="Pfam" id="PF26113">
    <property type="entry name" value="GH16_XgeA"/>
    <property type="match status" value="1"/>
</dbReference>
<organism evidence="3 4">
    <name type="scientific">Mycena venus</name>
    <dbReference type="NCBI Taxonomy" id="2733690"/>
    <lineage>
        <taxon>Eukaryota</taxon>
        <taxon>Fungi</taxon>
        <taxon>Dikarya</taxon>
        <taxon>Basidiomycota</taxon>
        <taxon>Agaricomycotina</taxon>
        <taxon>Agaricomycetes</taxon>
        <taxon>Agaricomycetidae</taxon>
        <taxon>Agaricales</taxon>
        <taxon>Marasmiineae</taxon>
        <taxon>Mycenaceae</taxon>
        <taxon>Mycena</taxon>
    </lineage>
</organism>
<name>A0A8H7D7S7_9AGAR</name>
<keyword evidence="3" id="KW-0326">Glycosidase</keyword>
<feature type="signal peptide" evidence="1">
    <location>
        <begin position="1"/>
        <end position="16"/>
    </location>
</feature>
<dbReference type="CDD" id="cd02181">
    <property type="entry name" value="GH16_fungal_Lam16A_glucanase"/>
    <property type="match status" value="1"/>
</dbReference>
<accession>A0A8H7D7S7</accession>
<dbReference type="InterPro" id="IPR013320">
    <property type="entry name" value="ConA-like_dom_sf"/>
</dbReference>
<protein>
    <submittedName>
        <fullName evidence="3">Putative glycosidase C21B10.07</fullName>
    </submittedName>
</protein>
<feature type="domain" description="GH16" evidence="2">
    <location>
        <begin position="33"/>
        <end position="288"/>
    </location>
</feature>
<evidence type="ECO:0000256" key="1">
    <source>
        <dbReference type="SAM" id="SignalP"/>
    </source>
</evidence>
<dbReference type="PANTHER" id="PTHR10963">
    <property type="entry name" value="GLYCOSYL HYDROLASE-RELATED"/>
    <property type="match status" value="1"/>
</dbReference>
<sequence length="328" mass="36449">MLATTLFLCLPVPALAVSSYSIRDSYMGFQFLDTWRWETEDDPTHGRTNYLDKNTSISLNLTVASNTSFIMRADNVNMVPPAERGESKEPANILPLRPYGDSLIMLDLWHMPTGCATWPAFWTVSKAGPWPHGGEVDIIEGVNNNANNLASLHTTANCNMTQIREQSGQTISTQCDASYNYNQGCGVSFTKRNSYGRPFNLNGGGYYVMRRGECGIFVWFWSRRDPSVPPEVSQGLNTVNPDPSFWGEPDAVFPTDSCDYPSHFDAHSIVFDLTFCGDWAGSPSAYNSDTGCPGNCIDFVNNNPRAFDEAYWEIGSLRVYAPNDDTSK</sequence>
<dbReference type="Proteomes" id="UP000620124">
    <property type="component" value="Unassembled WGS sequence"/>
</dbReference>
<evidence type="ECO:0000313" key="4">
    <source>
        <dbReference type="Proteomes" id="UP000620124"/>
    </source>
</evidence>
<proteinExistence type="predicted"/>
<dbReference type="SUPFAM" id="SSF49899">
    <property type="entry name" value="Concanavalin A-like lectins/glucanases"/>
    <property type="match status" value="1"/>
</dbReference>
<keyword evidence="1" id="KW-0732">Signal</keyword>
<keyword evidence="4" id="KW-1185">Reference proteome</keyword>
<evidence type="ECO:0000259" key="2">
    <source>
        <dbReference type="PROSITE" id="PS51762"/>
    </source>
</evidence>